<gene>
    <name evidence="1" type="ORF">Hyperionvirus14_7</name>
</gene>
<name>A0A3G5A9H7_9VIRU</name>
<dbReference type="SUPFAM" id="SSF57184">
    <property type="entry name" value="Growth factor receptor domain"/>
    <property type="match status" value="1"/>
</dbReference>
<sequence length="289" mass="32333">MADSKIYTAGPCRFKDCTIGCQRFKCNAQNSEYCGLCHHDYGFHEALGGNYTFVPLAHEHEHNHYPQYDDGYDYELPPPPKQTAAATGLAPHHSYQGLSGLMQAQNLSQAQQALQAHHIAQAQQALNKQNQQQPVNCPSCKDTKKIECAQCNHTGIRVIPCEVCLKSGYKKCKSCRGHGKFSDKCNVDCMTNYKEEAMTKELSKDMYSDDSSRYWDAKNPTKQLVTFSRCFNCKGTLKPCKICAGLGTVRCDYCDGEKFMTYNCGCNNDFTVPCPQCTKPKPPKLATKN</sequence>
<protein>
    <submittedName>
        <fullName evidence="1">Uncharacterized protein</fullName>
    </submittedName>
</protein>
<organism evidence="1">
    <name type="scientific">Hyperionvirus sp</name>
    <dbReference type="NCBI Taxonomy" id="2487770"/>
    <lineage>
        <taxon>Viruses</taxon>
        <taxon>Varidnaviria</taxon>
        <taxon>Bamfordvirae</taxon>
        <taxon>Nucleocytoviricota</taxon>
        <taxon>Megaviricetes</taxon>
        <taxon>Imitervirales</taxon>
        <taxon>Mimiviridae</taxon>
        <taxon>Klosneuvirinae</taxon>
    </lineage>
</organism>
<dbReference type="InterPro" id="IPR009030">
    <property type="entry name" value="Growth_fac_rcpt_cys_sf"/>
</dbReference>
<proteinExistence type="predicted"/>
<accession>A0A3G5A9H7</accession>
<reference evidence="1" key="1">
    <citation type="submission" date="2018-10" db="EMBL/GenBank/DDBJ databases">
        <title>Hidden diversity of soil giant viruses.</title>
        <authorList>
            <person name="Schulz F."/>
            <person name="Alteio L."/>
            <person name="Goudeau D."/>
            <person name="Ryan E.M."/>
            <person name="Malmstrom R.R."/>
            <person name="Blanchard J."/>
            <person name="Woyke T."/>
        </authorList>
    </citation>
    <scope>NUCLEOTIDE SEQUENCE</scope>
    <source>
        <strain evidence="1">HYV1</strain>
    </source>
</reference>
<dbReference type="EMBL" id="MK072396">
    <property type="protein sequence ID" value="AYV83918.1"/>
    <property type="molecule type" value="Genomic_DNA"/>
</dbReference>
<evidence type="ECO:0000313" key="1">
    <source>
        <dbReference type="EMBL" id="AYV83918.1"/>
    </source>
</evidence>